<dbReference type="PANTHER" id="PTHR43689:SF8">
    <property type="entry name" value="ALPHA_BETA-HYDROLASES SUPERFAMILY PROTEIN"/>
    <property type="match status" value="1"/>
</dbReference>
<evidence type="ECO:0000313" key="2">
    <source>
        <dbReference type="EMBL" id="MCV2402502.1"/>
    </source>
</evidence>
<dbReference type="InterPro" id="IPR000073">
    <property type="entry name" value="AB_hydrolase_1"/>
</dbReference>
<dbReference type="EMBL" id="JAOVZB010000002">
    <property type="protein sequence ID" value="MCV2402502.1"/>
    <property type="molecule type" value="Genomic_DNA"/>
</dbReference>
<dbReference type="SUPFAM" id="SSF53474">
    <property type="entry name" value="alpha/beta-Hydrolases"/>
    <property type="match status" value="1"/>
</dbReference>
<keyword evidence="3" id="KW-1185">Reference proteome</keyword>
<dbReference type="RefSeq" id="WP_263529882.1">
    <property type="nucleotide sequence ID" value="NZ_JAOVZB010000002.1"/>
</dbReference>
<sequence length="270" mass="30243">MRKNQATIKQLNNAPELKEHHTLALSDYSLHYVEAIPSHSESNHSLDKESLVFVHGTPGSWEGFAQYFLDEELKQDFYVYSMDRPGWGGSTYPNSRFPSDLAAQSALIGPMLESIWRANDEEKVILVGHSLGGSLVPKLAADYPHLVKGIVILAGDLDPALAEARWFNKLFDWLPDFILPAMWRHSNDEVMAIQPSLAEAQYLFSQLDLPIVIVQGKKDGLVRPGSAVKAPNIFTSADLDVVFLEEANHIIHLTHAEEVKKAIYRLKAKF</sequence>
<dbReference type="Gene3D" id="3.40.50.1820">
    <property type="entry name" value="alpha/beta hydrolase"/>
    <property type="match status" value="1"/>
</dbReference>
<feature type="domain" description="AB hydrolase-1" evidence="1">
    <location>
        <begin position="51"/>
        <end position="259"/>
    </location>
</feature>
<dbReference type="InterPro" id="IPR029058">
    <property type="entry name" value="AB_hydrolase_fold"/>
</dbReference>
<reference evidence="2 3" key="1">
    <citation type="submission" date="2022-10" db="EMBL/GenBank/DDBJ databases">
        <title>Marinomonas transparenta sp. nov. and Marinomonas sargassi sp. nov., isolated from marine alga (Sargassum natans (L.) Gaillon).</title>
        <authorList>
            <person name="Wang Y."/>
        </authorList>
    </citation>
    <scope>NUCLEOTIDE SEQUENCE [LARGE SCALE GENOMIC DNA]</scope>
    <source>
        <strain evidence="2 3">C2222</strain>
    </source>
</reference>
<accession>A0ABT2YRJ0</accession>
<organism evidence="2 3">
    <name type="scientific">Marinomonas sargassi</name>
    <dbReference type="NCBI Taxonomy" id="2984494"/>
    <lineage>
        <taxon>Bacteria</taxon>
        <taxon>Pseudomonadati</taxon>
        <taxon>Pseudomonadota</taxon>
        <taxon>Gammaproteobacteria</taxon>
        <taxon>Oceanospirillales</taxon>
        <taxon>Oceanospirillaceae</taxon>
        <taxon>Marinomonas</taxon>
    </lineage>
</organism>
<comment type="caution">
    <text evidence="2">The sequence shown here is derived from an EMBL/GenBank/DDBJ whole genome shotgun (WGS) entry which is preliminary data.</text>
</comment>
<protein>
    <submittedName>
        <fullName evidence="2">Alpha/beta hydrolase</fullName>
    </submittedName>
</protein>
<keyword evidence="2" id="KW-0378">Hydrolase</keyword>
<gene>
    <name evidence="2" type="ORF">OFY17_06305</name>
</gene>
<dbReference type="GO" id="GO:0016787">
    <property type="term" value="F:hydrolase activity"/>
    <property type="evidence" value="ECO:0007669"/>
    <property type="project" value="UniProtKB-KW"/>
</dbReference>
<dbReference type="Pfam" id="PF12697">
    <property type="entry name" value="Abhydrolase_6"/>
    <property type="match status" value="1"/>
</dbReference>
<evidence type="ECO:0000313" key="3">
    <source>
        <dbReference type="Proteomes" id="UP001209713"/>
    </source>
</evidence>
<name>A0ABT2YRJ0_9GAMM</name>
<proteinExistence type="predicted"/>
<dbReference type="PANTHER" id="PTHR43689">
    <property type="entry name" value="HYDROLASE"/>
    <property type="match status" value="1"/>
</dbReference>
<evidence type="ECO:0000259" key="1">
    <source>
        <dbReference type="Pfam" id="PF12697"/>
    </source>
</evidence>
<dbReference type="Proteomes" id="UP001209713">
    <property type="component" value="Unassembled WGS sequence"/>
</dbReference>
<dbReference type="PRINTS" id="PR00111">
    <property type="entry name" value="ABHYDROLASE"/>
</dbReference>